<comment type="similarity">
    <text evidence="2 11">Belongs to the cation transport ATPase (P-type) (TC 3.A.3) family. Type IB subfamily.</text>
</comment>
<evidence type="ECO:0000256" key="6">
    <source>
        <dbReference type="ARBA" id="ARBA00022840"/>
    </source>
</evidence>
<keyword evidence="15" id="KW-1185">Reference proteome</keyword>
<keyword evidence="7" id="KW-0460">Magnesium</keyword>
<dbReference type="AlphaFoldDB" id="A0A851GEI2"/>
<dbReference type="InterPro" id="IPR018303">
    <property type="entry name" value="ATPase_P-typ_P_site"/>
</dbReference>
<dbReference type="NCBIfam" id="TIGR01494">
    <property type="entry name" value="ATPase_P-type"/>
    <property type="match status" value="1"/>
</dbReference>
<feature type="transmembrane region" description="Helical" evidence="11">
    <location>
        <begin position="300"/>
        <end position="325"/>
    </location>
</feature>
<protein>
    <submittedName>
        <fullName evidence="14">Cadmium-translocating P-type ATPase</fullName>
    </submittedName>
</protein>
<dbReference type="Gene3D" id="2.70.150.10">
    <property type="entry name" value="Calcium-transporting ATPase, cytoplasmic transduction domain A"/>
    <property type="match status" value="1"/>
</dbReference>
<dbReference type="PANTHER" id="PTHR43079:SF1">
    <property type="entry name" value="CADMIUM_ZINC-TRANSPORTING ATPASE HMA1, CHLOROPLASTIC-RELATED"/>
    <property type="match status" value="1"/>
</dbReference>
<keyword evidence="8" id="KW-1278">Translocase</keyword>
<evidence type="ECO:0000313" key="14">
    <source>
        <dbReference type="EMBL" id="NWK55589.1"/>
    </source>
</evidence>
<reference evidence="14 15" key="1">
    <citation type="submission" date="2020-07" db="EMBL/GenBank/DDBJ databases">
        <title>Roseicoccus Jingziensis gen. nov., sp. nov., isolated from coastal seawater.</title>
        <authorList>
            <person name="Feng X."/>
        </authorList>
    </citation>
    <scope>NUCLEOTIDE SEQUENCE [LARGE SCALE GENOMIC DNA]</scope>
    <source>
        <strain evidence="14 15">N1E253</strain>
    </source>
</reference>
<dbReference type="PROSITE" id="PS00154">
    <property type="entry name" value="ATPASE_E1_E2"/>
    <property type="match status" value="1"/>
</dbReference>
<dbReference type="Pfam" id="PF00702">
    <property type="entry name" value="Hydrolase"/>
    <property type="match status" value="1"/>
</dbReference>
<name>A0A851GEI2_9BACT</name>
<evidence type="ECO:0000256" key="9">
    <source>
        <dbReference type="ARBA" id="ARBA00022989"/>
    </source>
</evidence>
<dbReference type="PRINTS" id="PR00119">
    <property type="entry name" value="CATATPASE"/>
</dbReference>
<dbReference type="Gene3D" id="3.40.1110.10">
    <property type="entry name" value="Calcium-transporting ATPase, cytoplasmic domain N"/>
    <property type="match status" value="1"/>
</dbReference>
<sequence>MPDAGIMLEKDFCPTAPKFWRCNDISGIQIKPRQTVLNPNREHSHGIEDHDHHGHHHGHHHHHHDWKPQLLSAVICGVLGVAAWVIGSQATPDRHILSIVLFMASFIAGAWFPAQEVWELLRKRIVDIHFLMLAVGIGAASIGHWGEGAVLLFLFSLSGAMEALAMARTEREIQGLFKEAPKQATRIDLEGQESAIDVDKIATGTLLRVRPGEQFPVDAKVISGSSSADESTLTGESIPVDKSLGDKVFSGTINTWGMIDCTAIRPANESALAKIIKLIRDAQESKAPSQRFTDKFGTGYTYAVLAASTLMFLIWHFGFGLPAFISTESTSSAFYRAMTLLVVASPCALVLSIPSAILAGIAAGARGGVLFRGGIAIEELAEIDHVAMDKTGTLTSGELEIVTVESFPPGNEQEVLNIAATLAHQSTHPLSRAITRHWKEQFPQKELTSSSGFRSLTGMGIEGHINGQHLSLGRRDLFIESWENMPELPSIGITETLVGNQQIRGRILLRDQIRPQSADLLTKLDQAGLKVTMLTGDRKESARKVADEIHLRDFLAELHPEDKVAAIRSWRDQGERVAMIGDGVNDAPSLAAADVAVGMGMRGSDAVLEQADVILMQDRLENFHYAYTLSRKARSIIHQNLVISLGVILVLVLGALGSFLPLTLGVIGHEGSTVVVVLNSLRLLFHRKVEAPASTKRLAL</sequence>
<evidence type="ECO:0000256" key="3">
    <source>
        <dbReference type="ARBA" id="ARBA00022692"/>
    </source>
</evidence>
<dbReference type="InterPro" id="IPR008250">
    <property type="entry name" value="ATPase_P-typ_transduc_dom_A_sf"/>
</dbReference>
<feature type="transmembrane region" description="Helical" evidence="11">
    <location>
        <begin position="70"/>
        <end position="90"/>
    </location>
</feature>
<dbReference type="RefSeq" id="WP_178932097.1">
    <property type="nucleotide sequence ID" value="NZ_JACBAZ010000002.1"/>
</dbReference>
<evidence type="ECO:0000256" key="5">
    <source>
        <dbReference type="ARBA" id="ARBA00022741"/>
    </source>
</evidence>
<feature type="transmembrane region" description="Helical" evidence="11">
    <location>
        <begin position="337"/>
        <end position="362"/>
    </location>
</feature>
<dbReference type="InterPro" id="IPR001757">
    <property type="entry name" value="P_typ_ATPase"/>
</dbReference>
<dbReference type="InterPro" id="IPR023214">
    <property type="entry name" value="HAD_sf"/>
</dbReference>
<evidence type="ECO:0000259" key="13">
    <source>
        <dbReference type="Pfam" id="PF00122"/>
    </source>
</evidence>
<organism evidence="14 15">
    <name type="scientific">Oceaniferula marina</name>
    <dbReference type="NCBI Taxonomy" id="2748318"/>
    <lineage>
        <taxon>Bacteria</taxon>
        <taxon>Pseudomonadati</taxon>
        <taxon>Verrucomicrobiota</taxon>
        <taxon>Verrucomicrobiia</taxon>
        <taxon>Verrucomicrobiales</taxon>
        <taxon>Verrucomicrobiaceae</taxon>
        <taxon>Oceaniferula</taxon>
    </lineage>
</organism>
<keyword evidence="3 11" id="KW-0812">Transmembrane</keyword>
<evidence type="ECO:0000256" key="2">
    <source>
        <dbReference type="ARBA" id="ARBA00006024"/>
    </source>
</evidence>
<evidence type="ECO:0000256" key="12">
    <source>
        <dbReference type="SAM" id="MobiDB-lite"/>
    </source>
</evidence>
<dbReference type="FunFam" id="2.70.150.10:FF:000002">
    <property type="entry name" value="Copper-transporting ATPase 1, putative"/>
    <property type="match status" value="1"/>
</dbReference>
<comment type="subcellular location">
    <subcellularLocation>
        <location evidence="11">Cell membrane</location>
    </subcellularLocation>
    <subcellularLocation>
        <location evidence="1">Membrane</location>
        <topology evidence="1">Multi-pass membrane protein</topology>
    </subcellularLocation>
</comment>
<keyword evidence="6 11" id="KW-0067">ATP-binding</keyword>
<evidence type="ECO:0000256" key="7">
    <source>
        <dbReference type="ARBA" id="ARBA00022842"/>
    </source>
</evidence>
<dbReference type="GO" id="GO:0005886">
    <property type="term" value="C:plasma membrane"/>
    <property type="evidence" value="ECO:0007669"/>
    <property type="project" value="UniProtKB-SubCell"/>
</dbReference>
<dbReference type="InterPro" id="IPR027256">
    <property type="entry name" value="P-typ_ATPase_IB"/>
</dbReference>
<dbReference type="Gene3D" id="3.40.50.1000">
    <property type="entry name" value="HAD superfamily/HAD-like"/>
    <property type="match status" value="1"/>
</dbReference>
<accession>A0A851GEI2</accession>
<dbReference type="SUPFAM" id="SSF81665">
    <property type="entry name" value="Calcium ATPase, transmembrane domain M"/>
    <property type="match status" value="1"/>
</dbReference>
<dbReference type="InterPro" id="IPR036412">
    <property type="entry name" value="HAD-like_sf"/>
</dbReference>
<evidence type="ECO:0000256" key="8">
    <source>
        <dbReference type="ARBA" id="ARBA00022967"/>
    </source>
</evidence>
<feature type="region of interest" description="Disordered" evidence="12">
    <location>
        <begin position="40"/>
        <end position="63"/>
    </location>
</feature>
<gene>
    <name evidence="14" type="primary">cadA</name>
    <name evidence="14" type="ORF">HW115_08195</name>
</gene>
<dbReference type="InterPro" id="IPR059000">
    <property type="entry name" value="ATPase_P-type_domA"/>
</dbReference>
<evidence type="ECO:0000256" key="4">
    <source>
        <dbReference type="ARBA" id="ARBA00022723"/>
    </source>
</evidence>
<dbReference type="Pfam" id="PF00122">
    <property type="entry name" value="E1-E2_ATPase"/>
    <property type="match status" value="1"/>
</dbReference>
<evidence type="ECO:0000256" key="10">
    <source>
        <dbReference type="ARBA" id="ARBA00023136"/>
    </source>
</evidence>
<dbReference type="PRINTS" id="PR00941">
    <property type="entry name" value="CDATPASE"/>
</dbReference>
<feature type="compositionally biased region" description="Basic residues" evidence="12">
    <location>
        <begin position="53"/>
        <end position="63"/>
    </location>
</feature>
<dbReference type="SUPFAM" id="SSF56784">
    <property type="entry name" value="HAD-like"/>
    <property type="match status" value="1"/>
</dbReference>
<keyword evidence="4 11" id="KW-0479">Metal-binding</keyword>
<dbReference type="GO" id="GO:0030001">
    <property type="term" value="P:metal ion transport"/>
    <property type="evidence" value="ECO:0007669"/>
    <property type="project" value="UniProtKB-ARBA"/>
</dbReference>
<feature type="domain" description="P-type ATPase A" evidence="13">
    <location>
        <begin position="180"/>
        <end position="279"/>
    </location>
</feature>
<dbReference type="PANTHER" id="PTHR43079">
    <property type="entry name" value="PROBABLE CADMIUM/ZINC-TRANSPORTING ATPASE HMA1"/>
    <property type="match status" value="1"/>
</dbReference>
<keyword evidence="11" id="KW-1003">Cell membrane</keyword>
<proteinExistence type="inferred from homology"/>
<keyword evidence="9 11" id="KW-1133">Transmembrane helix</keyword>
<dbReference type="GO" id="GO:0046872">
    <property type="term" value="F:metal ion binding"/>
    <property type="evidence" value="ECO:0007669"/>
    <property type="project" value="UniProtKB-KW"/>
</dbReference>
<evidence type="ECO:0000256" key="11">
    <source>
        <dbReference type="RuleBase" id="RU362081"/>
    </source>
</evidence>
<dbReference type="GO" id="GO:0005524">
    <property type="term" value="F:ATP binding"/>
    <property type="evidence" value="ECO:0007669"/>
    <property type="project" value="UniProtKB-UniRule"/>
</dbReference>
<evidence type="ECO:0000256" key="1">
    <source>
        <dbReference type="ARBA" id="ARBA00004141"/>
    </source>
</evidence>
<feature type="compositionally biased region" description="Basic and acidic residues" evidence="12">
    <location>
        <begin position="40"/>
        <end position="52"/>
    </location>
</feature>
<dbReference type="InterPro" id="IPR023298">
    <property type="entry name" value="ATPase_P-typ_TM_dom_sf"/>
</dbReference>
<dbReference type="NCBIfam" id="TIGR01512">
    <property type="entry name" value="ATPase-IB2_Cd"/>
    <property type="match status" value="1"/>
</dbReference>
<dbReference type="GO" id="GO:0016887">
    <property type="term" value="F:ATP hydrolysis activity"/>
    <property type="evidence" value="ECO:0007669"/>
    <property type="project" value="InterPro"/>
</dbReference>
<keyword evidence="5 11" id="KW-0547">Nucleotide-binding</keyword>
<evidence type="ECO:0000313" key="15">
    <source>
        <dbReference type="Proteomes" id="UP000557872"/>
    </source>
</evidence>
<keyword evidence="10 11" id="KW-0472">Membrane</keyword>
<dbReference type="InterPro" id="IPR051949">
    <property type="entry name" value="Cation_Transport_ATPase"/>
</dbReference>
<comment type="caution">
    <text evidence="14">The sequence shown here is derived from an EMBL/GenBank/DDBJ whole genome shotgun (WGS) entry which is preliminary data.</text>
</comment>
<feature type="transmembrane region" description="Helical" evidence="11">
    <location>
        <begin position="641"/>
        <end position="660"/>
    </location>
</feature>
<dbReference type="NCBIfam" id="TIGR01525">
    <property type="entry name" value="ATPase-IB_hvy"/>
    <property type="match status" value="1"/>
</dbReference>
<dbReference type="GO" id="GO:0019829">
    <property type="term" value="F:ATPase-coupled monoatomic cation transmembrane transporter activity"/>
    <property type="evidence" value="ECO:0007669"/>
    <property type="project" value="InterPro"/>
</dbReference>
<dbReference type="InterPro" id="IPR023299">
    <property type="entry name" value="ATPase_P-typ_cyto_dom_N"/>
</dbReference>
<feature type="transmembrane region" description="Helical" evidence="11">
    <location>
        <begin position="96"/>
        <end position="114"/>
    </location>
</feature>
<dbReference type="EMBL" id="JACBAZ010000002">
    <property type="protein sequence ID" value="NWK55589.1"/>
    <property type="molecule type" value="Genomic_DNA"/>
</dbReference>
<dbReference type="SUPFAM" id="SSF81653">
    <property type="entry name" value="Calcium ATPase, transduction domain A"/>
    <property type="match status" value="1"/>
</dbReference>
<dbReference type="Proteomes" id="UP000557872">
    <property type="component" value="Unassembled WGS sequence"/>
</dbReference>